<dbReference type="InterPro" id="IPR036059">
    <property type="entry name" value="TldD/PmbA_sf"/>
</dbReference>
<evidence type="ECO:0000259" key="4">
    <source>
        <dbReference type="Pfam" id="PF01523"/>
    </source>
</evidence>
<dbReference type="AlphaFoldDB" id="T1A085"/>
<accession>T1A085</accession>
<dbReference type="InterPro" id="IPR002510">
    <property type="entry name" value="Metalloprtase-TldD/E_N"/>
</dbReference>
<dbReference type="GO" id="GO:0006508">
    <property type="term" value="P:proteolysis"/>
    <property type="evidence" value="ECO:0007669"/>
    <property type="project" value="UniProtKB-KW"/>
</dbReference>
<dbReference type="GO" id="GO:0008237">
    <property type="term" value="F:metallopeptidase activity"/>
    <property type="evidence" value="ECO:0007669"/>
    <property type="project" value="UniProtKB-KW"/>
</dbReference>
<comment type="caution">
    <text evidence="6">The sequence shown here is derived from an EMBL/GenBank/DDBJ whole genome shotgun (WGS) entry which is preliminary data.</text>
</comment>
<dbReference type="Gene3D" id="3.30.2290.10">
    <property type="entry name" value="PmbA/TldD superfamily"/>
    <property type="match status" value="1"/>
</dbReference>
<evidence type="ECO:0000256" key="1">
    <source>
        <dbReference type="ARBA" id="ARBA00022670"/>
    </source>
</evidence>
<dbReference type="InterPro" id="IPR045570">
    <property type="entry name" value="Metalloprtase-TldD/E_cen_dom"/>
</dbReference>
<evidence type="ECO:0000259" key="5">
    <source>
        <dbReference type="Pfam" id="PF19290"/>
    </source>
</evidence>
<dbReference type="Pfam" id="PF19290">
    <property type="entry name" value="PmbA_TldD_2nd"/>
    <property type="match status" value="1"/>
</dbReference>
<protein>
    <submittedName>
        <fullName evidence="6">TldD protein</fullName>
    </submittedName>
</protein>
<proteinExistence type="predicted"/>
<dbReference type="InterPro" id="IPR035068">
    <property type="entry name" value="TldD/PmbA_N"/>
</dbReference>
<organism evidence="6">
    <name type="scientific">mine drainage metagenome</name>
    <dbReference type="NCBI Taxonomy" id="410659"/>
    <lineage>
        <taxon>unclassified sequences</taxon>
        <taxon>metagenomes</taxon>
        <taxon>ecological metagenomes</taxon>
    </lineage>
</organism>
<feature type="domain" description="Metalloprotease TldD/E N-terminal" evidence="4">
    <location>
        <begin position="37"/>
        <end position="99"/>
    </location>
</feature>
<feature type="domain" description="Metalloprotease TldD/E central" evidence="5">
    <location>
        <begin position="128"/>
        <end position="198"/>
    </location>
</feature>
<dbReference type="PANTHER" id="PTHR30624:SF4">
    <property type="entry name" value="METALLOPROTEASE TLDD"/>
    <property type="match status" value="1"/>
</dbReference>
<evidence type="ECO:0000256" key="3">
    <source>
        <dbReference type="ARBA" id="ARBA00023049"/>
    </source>
</evidence>
<dbReference type="SUPFAM" id="SSF111283">
    <property type="entry name" value="Putative modulator of DNA gyrase, PmbA/TldD"/>
    <property type="match status" value="1"/>
</dbReference>
<feature type="non-terminal residue" evidence="6">
    <location>
        <position position="200"/>
    </location>
</feature>
<reference evidence="6" key="2">
    <citation type="journal article" date="2014" name="ISME J.">
        <title>Microbial stratification in low pH oxic and suboxic macroscopic growths along an acid mine drainage.</title>
        <authorList>
            <person name="Mendez-Garcia C."/>
            <person name="Mesa V."/>
            <person name="Sprenger R.R."/>
            <person name="Richter M."/>
            <person name="Diez M.S."/>
            <person name="Solano J."/>
            <person name="Bargiela R."/>
            <person name="Golyshina O.V."/>
            <person name="Manteca A."/>
            <person name="Ramos J.L."/>
            <person name="Gallego J.R."/>
            <person name="Llorente I."/>
            <person name="Martins Dos Santos V.A."/>
            <person name="Jensen O.N."/>
            <person name="Pelaez A.I."/>
            <person name="Sanchez J."/>
            <person name="Ferrer M."/>
        </authorList>
    </citation>
    <scope>NUCLEOTIDE SEQUENCE</scope>
</reference>
<evidence type="ECO:0000313" key="6">
    <source>
        <dbReference type="EMBL" id="EQD50318.1"/>
    </source>
</evidence>
<dbReference type="Pfam" id="PF01523">
    <property type="entry name" value="PmbA_TldD_1st"/>
    <property type="match status" value="1"/>
</dbReference>
<evidence type="ECO:0000256" key="2">
    <source>
        <dbReference type="ARBA" id="ARBA00022801"/>
    </source>
</evidence>
<keyword evidence="2" id="KW-0378">Hydrolase</keyword>
<keyword evidence="3" id="KW-0482">Metalloprotease</keyword>
<dbReference type="PANTHER" id="PTHR30624">
    <property type="entry name" value="UNCHARACTERIZED PROTEIN TLDD AND PMBA"/>
    <property type="match status" value="1"/>
</dbReference>
<gene>
    <name evidence="6" type="ORF">B1A_13492</name>
</gene>
<keyword evidence="1" id="KW-0645">Protease</keyword>
<dbReference type="InterPro" id="IPR051463">
    <property type="entry name" value="Peptidase_U62_metallo"/>
</dbReference>
<sequence length="200" mass="21762">MDPISIAKATLLAPFALEEEDLSRTLGSMLTHDVDYADLYFQYSRSEGWSLEEGAVKSGSFHIEQGVGIRAISGEKTAFAYSDDIHGEALQQAARATRAIGRSGQEATCPLLRAKPHQAPLLYAPQDPLSTLPDEAKVRLLERLEGMARRIDPRVVQVMASLAGEYEVVLVARSDGGFQADVRPLVRVSLQVIAEQGGVR</sequence>
<dbReference type="EMBL" id="AUZX01009866">
    <property type="protein sequence ID" value="EQD50318.1"/>
    <property type="molecule type" value="Genomic_DNA"/>
</dbReference>
<reference evidence="6" key="1">
    <citation type="submission" date="2013-08" db="EMBL/GenBank/DDBJ databases">
        <authorList>
            <person name="Mendez C."/>
            <person name="Richter M."/>
            <person name="Ferrer M."/>
            <person name="Sanchez J."/>
        </authorList>
    </citation>
    <scope>NUCLEOTIDE SEQUENCE</scope>
</reference>
<dbReference type="GO" id="GO:0005829">
    <property type="term" value="C:cytosol"/>
    <property type="evidence" value="ECO:0007669"/>
    <property type="project" value="TreeGrafter"/>
</dbReference>
<name>T1A085_9ZZZZ</name>